<sequence>MRHQSKPASRTPCPKDKANEHFELPSSQVPICMFRGRGNIEVNILTRNGPSESEFQWTGRNLDKTNIIDYEYDEYNSKRVFKVSRESVKKQGALFDVQVASFDAAQELESPTSSARASDETPFRKLSITFDLGS</sequence>
<feature type="region of interest" description="Disordered" evidence="1">
    <location>
        <begin position="1"/>
        <end position="22"/>
    </location>
</feature>
<comment type="caution">
    <text evidence="2">The sequence shown here is derived from an EMBL/GenBank/DDBJ whole genome shotgun (WGS) entry which is preliminary data.</text>
</comment>
<proteinExistence type="predicted"/>
<feature type="compositionally biased region" description="Basic and acidic residues" evidence="1">
    <location>
        <begin position="13"/>
        <end position="22"/>
    </location>
</feature>
<evidence type="ECO:0000256" key="1">
    <source>
        <dbReference type="SAM" id="MobiDB-lite"/>
    </source>
</evidence>
<name>A0A8S9KD59_BRACR</name>
<dbReference type="AlphaFoldDB" id="A0A8S9KD59"/>
<dbReference type="EMBL" id="QGKY02000164">
    <property type="protein sequence ID" value="KAF2592375.1"/>
    <property type="molecule type" value="Genomic_DNA"/>
</dbReference>
<reference evidence="2" key="1">
    <citation type="submission" date="2019-12" db="EMBL/GenBank/DDBJ databases">
        <title>Genome sequencing and annotation of Brassica cretica.</title>
        <authorList>
            <person name="Studholme D.J."/>
            <person name="Sarris P.F."/>
        </authorList>
    </citation>
    <scope>NUCLEOTIDE SEQUENCE</scope>
    <source>
        <strain evidence="2">PFS-102/07</strain>
        <tissue evidence="2">Leaf</tissue>
    </source>
</reference>
<evidence type="ECO:0000313" key="2">
    <source>
        <dbReference type="EMBL" id="KAF2592375.1"/>
    </source>
</evidence>
<organism evidence="2">
    <name type="scientific">Brassica cretica</name>
    <name type="common">Mustard</name>
    <dbReference type="NCBI Taxonomy" id="69181"/>
    <lineage>
        <taxon>Eukaryota</taxon>
        <taxon>Viridiplantae</taxon>
        <taxon>Streptophyta</taxon>
        <taxon>Embryophyta</taxon>
        <taxon>Tracheophyta</taxon>
        <taxon>Spermatophyta</taxon>
        <taxon>Magnoliopsida</taxon>
        <taxon>eudicotyledons</taxon>
        <taxon>Gunneridae</taxon>
        <taxon>Pentapetalae</taxon>
        <taxon>rosids</taxon>
        <taxon>malvids</taxon>
        <taxon>Brassicales</taxon>
        <taxon>Brassicaceae</taxon>
        <taxon>Brassiceae</taxon>
        <taxon>Brassica</taxon>
    </lineage>
</organism>
<accession>A0A8S9KD59</accession>
<protein>
    <submittedName>
        <fullName evidence="2">Uncharacterized protein</fullName>
    </submittedName>
</protein>
<gene>
    <name evidence="2" type="ORF">F2Q70_00043578</name>
</gene>